<evidence type="ECO:0008006" key="3">
    <source>
        <dbReference type="Google" id="ProtNLM"/>
    </source>
</evidence>
<dbReference type="Proteomes" id="UP000016496">
    <property type="component" value="Unassembled WGS sequence"/>
</dbReference>
<comment type="caution">
    <text evidence="1">The sequence shown here is derived from an EMBL/GenBank/DDBJ whole genome shotgun (WGS) entry which is preliminary data.</text>
</comment>
<dbReference type="SUPFAM" id="SSF53474">
    <property type="entry name" value="alpha/beta-Hydrolases"/>
    <property type="match status" value="1"/>
</dbReference>
<gene>
    <name evidence="1" type="ORF">HMPREF1981_03148</name>
</gene>
<name>U2CAA8_9BACE</name>
<sequence>MYKLTDKKDNIDRLKNDKPMEQLFMIKNNEPELLLFFAGWGMNERPFARIRPAGCDWMICYDYRSPEFDDTLLQAYSRITLIGWSMGVWAATQVMRRFPDLPVTQSIAINGTPYPIDETRGIPPSIFEGTLQGLNEQTLRKFRRRMCGSADEYEAFADVMPQRTAEELKEELESIRRQYDALPAPAFRWRQAVVGTDDRIFPPANQLRAWSGTTDVTQTEAAHYSRSLFENLLTNRQITNVHG</sequence>
<reference evidence="1 2" key="1">
    <citation type="submission" date="2013-08" db="EMBL/GenBank/DDBJ databases">
        <authorList>
            <person name="Weinstock G."/>
            <person name="Sodergren E."/>
            <person name="Wylie T."/>
            <person name="Fulton L."/>
            <person name="Fulton R."/>
            <person name="Fronick C."/>
            <person name="O'Laughlin M."/>
            <person name="Godfrey J."/>
            <person name="Miner T."/>
            <person name="Herter B."/>
            <person name="Appelbaum E."/>
            <person name="Cordes M."/>
            <person name="Lek S."/>
            <person name="Wollam A."/>
            <person name="Pepin K.H."/>
            <person name="Palsikar V.B."/>
            <person name="Mitreva M."/>
            <person name="Wilson R.K."/>
        </authorList>
    </citation>
    <scope>NUCLEOTIDE SEQUENCE [LARGE SCALE GENOMIC DNA]</scope>
    <source>
        <strain evidence="1 2">F0041</strain>
    </source>
</reference>
<dbReference type="HOGENOM" id="CLU_085983_0_1_10"/>
<evidence type="ECO:0000313" key="1">
    <source>
        <dbReference type="EMBL" id="ERI81475.1"/>
    </source>
</evidence>
<dbReference type="InterPro" id="IPR029058">
    <property type="entry name" value="AB_hydrolase_fold"/>
</dbReference>
<protein>
    <recommendedName>
        <fullName evidence="3">Biotin synthesis protein BioC</fullName>
    </recommendedName>
</protein>
<dbReference type="PATRIC" id="fig|1321819.3.peg.2910"/>
<accession>U2CAA8</accession>
<dbReference type="InterPro" id="IPR007398">
    <property type="entry name" value="BioG"/>
</dbReference>
<organism evidence="1 2">
    <name type="scientific">Bacteroides pyogenes F0041</name>
    <dbReference type="NCBI Taxonomy" id="1321819"/>
    <lineage>
        <taxon>Bacteria</taxon>
        <taxon>Pseudomonadati</taxon>
        <taxon>Bacteroidota</taxon>
        <taxon>Bacteroidia</taxon>
        <taxon>Bacteroidales</taxon>
        <taxon>Bacteroidaceae</taxon>
        <taxon>Bacteroides</taxon>
    </lineage>
</organism>
<dbReference type="EMBL" id="AWSV01000161">
    <property type="protein sequence ID" value="ERI81475.1"/>
    <property type="molecule type" value="Genomic_DNA"/>
</dbReference>
<dbReference type="ESTHER" id="9bace-u2caa8">
    <property type="family name" value="BioG_Pimeloyl-ACP-methyl-esterase"/>
</dbReference>
<evidence type="ECO:0000313" key="2">
    <source>
        <dbReference type="Proteomes" id="UP000016496"/>
    </source>
</evidence>
<dbReference type="Pfam" id="PF04301">
    <property type="entry name" value="BioG"/>
    <property type="match status" value="1"/>
</dbReference>
<dbReference type="AlphaFoldDB" id="U2CAA8"/>
<proteinExistence type="predicted"/>
<dbReference type="Gene3D" id="3.40.50.1820">
    <property type="entry name" value="alpha/beta hydrolase"/>
    <property type="match status" value="1"/>
</dbReference>